<dbReference type="Gene3D" id="2.60.40.640">
    <property type="match status" value="2"/>
</dbReference>
<dbReference type="GO" id="GO:0015031">
    <property type="term" value="P:protein transport"/>
    <property type="evidence" value="ECO:0007669"/>
    <property type="project" value="TreeGrafter"/>
</dbReference>
<evidence type="ECO:0000259" key="4">
    <source>
        <dbReference type="SMART" id="SM01017"/>
    </source>
</evidence>
<dbReference type="InterPro" id="IPR014752">
    <property type="entry name" value="Arrestin-like_C"/>
</dbReference>
<evidence type="ECO:0000256" key="2">
    <source>
        <dbReference type="ARBA" id="ARBA00022606"/>
    </source>
</evidence>
<protein>
    <recommendedName>
        <fullName evidence="4">Arrestin C-terminal-like domain-containing protein</fullName>
    </recommendedName>
</protein>
<feature type="region of interest" description="Disordered" evidence="3">
    <location>
        <begin position="338"/>
        <end position="369"/>
    </location>
</feature>
<dbReference type="PANTHER" id="PTHR11188:SF176">
    <property type="entry name" value="ARRESTIN DOMAIN-CONTAINING PROTEIN 1"/>
    <property type="match status" value="1"/>
</dbReference>
<name>A0A0T6BBW1_9SCAR</name>
<comment type="caution">
    <text evidence="5">The sequence shown here is derived from an EMBL/GenBank/DDBJ whole genome shotgun (WGS) entry which is preliminary data.</text>
</comment>
<dbReference type="EMBL" id="LJIG01002128">
    <property type="protein sequence ID" value="KRT84812.1"/>
    <property type="molecule type" value="Genomic_DNA"/>
</dbReference>
<gene>
    <name evidence="5" type="ORF">AMK59_693</name>
</gene>
<sequence length="369" mass="41794">MGIRDFAIVTNHPFNKYSPGQTIRGKVHFTLDEPKTVRGVYVMLKGLAKVSWYSQDRQVGGYRSNSNTSHIGCYAEHEYFNDRIYLAGSDGGEKFDLPEGDHDYKFQYDLPTRLPSTFKGRYGSVKYTVKAVLDIPFGFDDEEETVLDITSPVNSRDLPYLEKPDHRKAHKNLCCFGCHTGAINLEMHLEKTGYAYGEGIPIKLDLENGSSSKITEVKCKLKEIITYHSQYPRHQVKDEEMLLCEKQLRGVAEQSAEVYEEILTIPDKNGLNFDNCRYLEVQYVLQIFVNISGCHSNMEIQIPLTLFVTPVNLNQPNQYANIFEGLGTSYPYEWGQGDASQAPSKSLNNDCGFTEPPMKNGGECSNEQK</sequence>
<keyword evidence="6" id="KW-1185">Reference proteome</keyword>
<organism evidence="5 6">
    <name type="scientific">Oryctes borbonicus</name>
    <dbReference type="NCBI Taxonomy" id="1629725"/>
    <lineage>
        <taxon>Eukaryota</taxon>
        <taxon>Metazoa</taxon>
        <taxon>Ecdysozoa</taxon>
        <taxon>Arthropoda</taxon>
        <taxon>Hexapoda</taxon>
        <taxon>Insecta</taxon>
        <taxon>Pterygota</taxon>
        <taxon>Neoptera</taxon>
        <taxon>Endopterygota</taxon>
        <taxon>Coleoptera</taxon>
        <taxon>Polyphaga</taxon>
        <taxon>Scarabaeiformia</taxon>
        <taxon>Scarabaeidae</taxon>
        <taxon>Dynastinae</taxon>
        <taxon>Oryctes</taxon>
    </lineage>
</organism>
<dbReference type="Pfam" id="PF00339">
    <property type="entry name" value="Arrestin_N"/>
    <property type="match status" value="1"/>
</dbReference>
<dbReference type="GO" id="GO:0005737">
    <property type="term" value="C:cytoplasm"/>
    <property type="evidence" value="ECO:0007669"/>
    <property type="project" value="TreeGrafter"/>
</dbReference>
<dbReference type="SUPFAM" id="SSF81296">
    <property type="entry name" value="E set domains"/>
    <property type="match status" value="2"/>
</dbReference>
<evidence type="ECO:0000256" key="3">
    <source>
        <dbReference type="SAM" id="MobiDB-lite"/>
    </source>
</evidence>
<dbReference type="PANTHER" id="PTHR11188">
    <property type="entry name" value="ARRESTIN DOMAIN CONTAINING PROTEIN"/>
    <property type="match status" value="1"/>
</dbReference>
<evidence type="ECO:0000313" key="6">
    <source>
        <dbReference type="Proteomes" id="UP000051574"/>
    </source>
</evidence>
<reference evidence="5 6" key="1">
    <citation type="submission" date="2015-09" db="EMBL/GenBank/DDBJ databases">
        <title>Draft genome of the scarab beetle Oryctes borbonicus.</title>
        <authorList>
            <person name="Meyer J.M."/>
            <person name="Markov G.V."/>
            <person name="Baskaran P."/>
            <person name="Herrmann M."/>
            <person name="Sommer R.J."/>
            <person name="Roedelsperger C."/>
        </authorList>
    </citation>
    <scope>NUCLEOTIDE SEQUENCE [LARGE SCALE GENOMIC DNA]</scope>
    <source>
        <strain evidence="5">OB123</strain>
        <tissue evidence="5">Whole animal</tissue>
    </source>
</reference>
<dbReference type="InterPro" id="IPR011021">
    <property type="entry name" value="Arrestin-like_N"/>
</dbReference>
<proteinExistence type="inferred from homology"/>
<accession>A0A0T6BBW1</accession>
<dbReference type="Pfam" id="PF02752">
    <property type="entry name" value="Arrestin_C"/>
    <property type="match status" value="1"/>
</dbReference>
<feature type="compositionally biased region" description="Polar residues" evidence="3">
    <location>
        <begin position="338"/>
        <end position="351"/>
    </location>
</feature>
<evidence type="ECO:0000256" key="1">
    <source>
        <dbReference type="ARBA" id="ARBA00005298"/>
    </source>
</evidence>
<dbReference type="InterPro" id="IPR011022">
    <property type="entry name" value="Arrestin_C-like"/>
</dbReference>
<keyword evidence="2" id="KW-0716">Sensory transduction</keyword>
<dbReference type="InterPro" id="IPR050357">
    <property type="entry name" value="Arrestin_domain-protein"/>
</dbReference>
<dbReference type="SMART" id="SM01017">
    <property type="entry name" value="Arrestin_C"/>
    <property type="match status" value="1"/>
</dbReference>
<evidence type="ECO:0000313" key="5">
    <source>
        <dbReference type="EMBL" id="KRT84812.1"/>
    </source>
</evidence>
<dbReference type="OrthoDB" id="7785529at2759"/>
<comment type="similarity">
    <text evidence="1">Belongs to the arrestin family.</text>
</comment>
<feature type="domain" description="Arrestin C-terminal-like" evidence="4">
    <location>
        <begin position="179"/>
        <end position="311"/>
    </location>
</feature>
<dbReference type="Proteomes" id="UP000051574">
    <property type="component" value="Unassembled WGS sequence"/>
</dbReference>
<dbReference type="InterPro" id="IPR014756">
    <property type="entry name" value="Ig_E-set"/>
</dbReference>
<dbReference type="AlphaFoldDB" id="A0A0T6BBW1"/>